<evidence type="ECO:0000256" key="2">
    <source>
        <dbReference type="ARBA" id="ARBA00023315"/>
    </source>
</evidence>
<dbReference type="Pfam" id="PF00583">
    <property type="entry name" value="Acetyltransf_1"/>
    <property type="match status" value="1"/>
</dbReference>
<proteinExistence type="predicted"/>
<evidence type="ECO:0000313" key="4">
    <source>
        <dbReference type="EMBL" id="MBJ7608391.1"/>
    </source>
</evidence>
<dbReference type="InterPro" id="IPR050832">
    <property type="entry name" value="Bact_Acetyltransf"/>
</dbReference>
<keyword evidence="2" id="KW-0012">Acyltransferase</keyword>
<dbReference type="InterPro" id="IPR000182">
    <property type="entry name" value="GNAT_dom"/>
</dbReference>
<dbReference type="Gene3D" id="3.40.630.30">
    <property type="match status" value="1"/>
</dbReference>
<sequence length="174" mass="18865">MSEVAIGWSEGVDEREARVDVIRSAWRAAYAHIFSRSEIDGIFDGEVEGQGSWVPERLAPAGTLGARHNGRLIGLASLGLLRSGDAELAALYVRPESQGRGVGISLWSRSIEELRERGCIRMEVWALGRADACRFYESRGCVAFGTGSFSIGRHQEPAVGYALDISGSPSLRRG</sequence>
<dbReference type="GO" id="GO:0016747">
    <property type="term" value="F:acyltransferase activity, transferring groups other than amino-acyl groups"/>
    <property type="evidence" value="ECO:0007669"/>
    <property type="project" value="InterPro"/>
</dbReference>
<dbReference type="PANTHER" id="PTHR43877:SF1">
    <property type="entry name" value="ACETYLTRANSFERASE"/>
    <property type="match status" value="1"/>
</dbReference>
<dbReference type="Proteomes" id="UP000614410">
    <property type="component" value="Unassembled WGS sequence"/>
</dbReference>
<feature type="domain" description="N-acetyltransferase" evidence="3">
    <location>
        <begin position="9"/>
        <end position="166"/>
    </location>
</feature>
<dbReference type="EMBL" id="JAEKNN010000012">
    <property type="protein sequence ID" value="MBJ7608391.1"/>
    <property type="molecule type" value="Genomic_DNA"/>
</dbReference>
<name>A0A934NFQ1_9BACT</name>
<dbReference type="InterPro" id="IPR016181">
    <property type="entry name" value="Acyl_CoA_acyltransferase"/>
</dbReference>
<gene>
    <name evidence="4" type="ORF">JF887_03020</name>
</gene>
<dbReference type="SUPFAM" id="SSF55729">
    <property type="entry name" value="Acyl-CoA N-acyltransferases (Nat)"/>
    <property type="match status" value="1"/>
</dbReference>
<keyword evidence="1" id="KW-0808">Transferase</keyword>
<reference evidence="4 5" key="1">
    <citation type="submission" date="2020-10" db="EMBL/GenBank/DDBJ databases">
        <title>Ca. Dormibacterota MAGs.</title>
        <authorList>
            <person name="Montgomery K."/>
        </authorList>
    </citation>
    <scope>NUCLEOTIDE SEQUENCE [LARGE SCALE GENOMIC DNA]</scope>
    <source>
        <strain evidence="4">Mitchell_Peninsula_5</strain>
    </source>
</reference>
<accession>A0A934NFQ1</accession>
<evidence type="ECO:0000259" key="3">
    <source>
        <dbReference type="PROSITE" id="PS51186"/>
    </source>
</evidence>
<dbReference type="CDD" id="cd04301">
    <property type="entry name" value="NAT_SF"/>
    <property type="match status" value="1"/>
</dbReference>
<dbReference type="PANTHER" id="PTHR43877">
    <property type="entry name" value="AMINOALKYLPHOSPHONATE N-ACETYLTRANSFERASE-RELATED-RELATED"/>
    <property type="match status" value="1"/>
</dbReference>
<evidence type="ECO:0000256" key="1">
    <source>
        <dbReference type="ARBA" id="ARBA00022679"/>
    </source>
</evidence>
<organism evidence="4 5">
    <name type="scientific">Candidatus Amunia macphersoniae</name>
    <dbReference type="NCBI Taxonomy" id="3127014"/>
    <lineage>
        <taxon>Bacteria</taxon>
        <taxon>Bacillati</taxon>
        <taxon>Candidatus Dormiibacterota</taxon>
        <taxon>Candidatus Dormibacteria</taxon>
        <taxon>Candidatus Aeolococcales</taxon>
        <taxon>Candidatus Aeolococcaceae</taxon>
        <taxon>Candidatus Amunia</taxon>
    </lineage>
</organism>
<dbReference type="AlphaFoldDB" id="A0A934NFQ1"/>
<comment type="caution">
    <text evidence="4">The sequence shown here is derived from an EMBL/GenBank/DDBJ whole genome shotgun (WGS) entry which is preliminary data.</text>
</comment>
<evidence type="ECO:0000313" key="5">
    <source>
        <dbReference type="Proteomes" id="UP000614410"/>
    </source>
</evidence>
<protein>
    <submittedName>
        <fullName evidence="4">GNAT family N-acetyltransferase</fullName>
    </submittedName>
</protein>
<dbReference type="PROSITE" id="PS51186">
    <property type="entry name" value="GNAT"/>
    <property type="match status" value="1"/>
</dbReference>